<dbReference type="Pfam" id="PF17678">
    <property type="entry name" value="Glyco_hydro_92N"/>
    <property type="match status" value="1"/>
</dbReference>
<evidence type="ECO:0000259" key="2">
    <source>
        <dbReference type="Pfam" id="PF07971"/>
    </source>
</evidence>
<evidence type="ECO:0000256" key="1">
    <source>
        <dbReference type="SAM" id="SignalP"/>
    </source>
</evidence>
<dbReference type="EMBL" id="JACHIO010000023">
    <property type="protein sequence ID" value="MBB5066053.1"/>
    <property type="molecule type" value="Genomic_DNA"/>
</dbReference>
<evidence type="ECO:0000259" key="3">
    <source>
        <dbReference type="Pfam" id="PF17678"/>
    </source>
</evidence>
<feature type="domain" description="Glycosyl hydrolase family 92" evidence="2">
    <location>
        <begin position="298"/>
        <end position="785"/>
    </location>
</feature>
<dbReference type="InterPro" id="IPR050883">
    <property type="entry name" value="PNGase"/>
</dbReference>
<dbReference type="InterPro" id="IPR041371">
    <property type="entry name" value="GH92_N"/>
</dbReference>
<feature type="signal peptide" evidence="1">
    <location>
        <begin position="1"/>
        <end position="20"/>
    </location>
</feature>
<dbReference type="Gene3D" id="2.70.98.10">
    <property type="match status" value="1"/>
</dbReference>
<dbReference type="Gene3D" id="1.20.1050.60">
    <property type="entry name" value="alpha-1,2-mannosidase"/>
    <property type="match status" value="1"/>
</dbReference>
<feature type="domain" description="Glycosyl hydrolase family 92 N-terminal" evidence="3">
    <location>
        <begin position="33"/>
        <end position="291"/>
    </location>
</feature>
<proteinExistence type="predicted"/>
<reference evidence="4 5" key="1">
    <citation type="submission" date="2020-08" db="EMBL/GenBank/DDBJ databases">
        <title>Genomic Encyclopedia of Type Strains, Phase IV (KMG-V): Genome sequencing to study the core and pangenomes of soil and plant-associated prokaryotes.</title>
        <authorList>
            <person name="Whitman W."/>
        </authorList>
    </citation>
    <scope>NUCLEOTIDE SEQUENCE [LARGE SCALE GENOMIC DNA]</scope>
    <source>
        <strain evidence="4 5">X5P3</strain>
    </source>
</reference>
<feature type="chain" id="PRO_5031548655" evidence="1">
    <location>
        <begin position="21"/>
        <end position="803"/>
    </location>
</feature>
<name>A0A7W7ZTX1_9BACT</name>
<dbReference type="Proteomes" id="UP000584867">
    <property type="component" value="Unassembled WGS sequence"/>
</dbReference>
<dbReference type="InterPro" id="IPR008928">
    <property type="entry name" value="6-hairpin_glycosidase_sf"/>
</dbReference>
<dbReference type="GO" id="GO:0005829">
    <property type="term" value="C:cytosol"/>
    <property type="evidence" value="ECO:0007669"/>
    <property type="project" value="TreeGrafter"/>
</dbReference>
<dbReference type="PANTHER" id="PTHR12143">
    <property type="entry name" value="PEPTIDE N-GLYCANASE PNGASE -RELATED"/>
    <property type="match status" value="1"/>
</dbReference>
<protein>
    <submittedName>
        <fullName evidence="4">Putative alpha-1,2-mannosidase</fullName>
    </submittedName>
</protein>
<dbReference type="InterPro" id="IPR012939">
    <property type="entry name" value="Glyco_hydro_92"/>
</dbReference>
<comment type="caution">
    <text evidence="4">The sequence shown here is derived from an EMBL/GenBank/DDBJ whole genome shotgun (WGS) entry which is preliminary data.</text>
</comment>
<dbReference type="AlphaFoldDB" id="A0A7W7ZTX1"/>
<dbReference type="Gene3D" id="1.20.1610.10">
    <property type="entry name" value="alpha-1,2-mannosidases domains"/>
    <property type="match status" value="1"/>
</dbReference>
<keyword evidence="1" id="KW-0732">Signal</keyword>
<dbReference type="GO" id="GO:0030246">
    <property type="term" value="F:carbohydrate binding"/>
    <property type="evidence" value="ECO:0007669"/>
    <property type="project" value="InterPro"/>
</dbReference>
<dbReference type="GO" id="GO:0006516">
    <property type="term" value="P:glycoprotein catabolic process"/>
    <property type="evidence" value="ECO:0007669"/>
    <property type="project" value="TreeGrafter"/>
</dbReference>
<evidence type="ECO:0000313" key="5">
    <source>
        <dbReference type="Proteomes" id="UP000584867"/>
    </source>
</evidence>
<dbReference type="Pfam" id="PF07971">
    <property type="entry name" value="Glyco_hydro_92"/>
    <property type="match status" value="1"/>
</dbReference>
<dbReference type="SUPFAM" id="SSF48208">
    <property type="entry name" value="Six-hairpin glycosidases"/>
    <property type="match status" value="1"/>
</dbReference>
<evidence type="ECO:0000313" key="4">
    <source>
        <dbReference type="EMBL" id="MBB5066053.1"/>
    </source>
</evidence>
<gene>
    <name evidence="4" type="ORF">HDF15_004425</name>
</gene>
<dbReference type="GO" id="GO:0005975">
    <property type="term" value="P:carbohydrate metabolic process"/>
    <property type="evidence" value="ECO:0007669"/>
    <property type="project" value="InterPro"/>
</dbReference>
<organism evidence="4 5">
    <name type="scientific">Granulicella mallensis</name>
    <dbReference type="NCBI Taxonomy" id="940614"/>
    <lineage>
        <taxon>Bacteria</taxon>
        <taxon>Pseudomonadati</taxon>
        <taxon>Acidobacteriota</taxon>
        <taxon>Terriglobia</taxon>
        <taxon>Terriglobales</taxon>
        <taxon>Acidobacteriaceae</taxon>
        <taxon>Granulicella</taxon>
    </lineage>
</organism>
<dbReference type="InterPro" id="IPR005887">
    <property type="entry name" value="GH92_a_mannosidase_put"/>
</dbReference>
<dbReference type="PANTHER" id="PTHR12143:SF39">
    <property type="entry name" value="SECRETED PROTEIN"/>
    <property type="match status" value="1"/>
</dbReference>
<dbReference type="InterPro" id="IPR014718">
    <property type="entry name" value="GH-type_carb-bd"/>
</dbReference>
<dbReference type="Gene3D" id="3.30.2080.10">
    <property type="entry name" value="GH92 mannosidase domain"/>
    <property type="match status" value="1"/>
</dbReference>
<dbReference type="RefSeq" id="WP_184259277.1">
    <property type="nucleotide sequence ID" value="NZ_JACHIO010000023.1"/>
</dbReference>
<accession>A0A7W7ZTX1</accession>
<dbReference type="GO" id="GO:0000224">
    <property type="term" value="F:peptide-N4-(N-acetyl-beta-glucosaminyl)asparagine amidase activity"/>
    <property type="evidence" value="ECO:0007669"/>
    <property type="project" value="TreeGrafter"/>
</dbReference>
<dbReference type="NCBIfam" id="TIGR01180">
    <property type="entry name" value="aman2_put"/>
    <property type="match status" value="1"/>
</dbReference>
<sequence>MTLLNVRSVVLGVIAIAAVAGISEGQTQGPVSLVNPLIGTTAGGNVFPGATLPFGMVQFSPEASPVKPTGMIAAPGGYEYKATQIRGFSLTNVEGWGCAGGSGDIPLMPITEDVKESPSSDFRHAYASGFSHSKEIAHPGYYHVDLDNGVGVDLTASVHSGSALFHFPQGSAATVLIRTSDSEVGSTDAHTSVDAKARTVSGSVTSGNFCGYIDKVDQRSYYTVYFVAQFDQPILQSGTWQNAKLTPDSQEASGGTGYGQKGFPEKGQGSGAWISFDPAQAKQVHVRVGISYVSEADARENLKAENPEGMTFEALREKAEAAWNQKLNQIEIEGGTKDQQTIFTTALYHSLMTPTIASDVNGKYRGMDGQVHEVAKGQRAQYANFSGWDVYRSQLQLLTWLDPALGSDIAQSLLNQAQASDGTWDRWTHNSGATHVMNGDPAAPALADIWAFGGHGFDAHTSLDLLVRAAEQPTKADLSDAGCPVECAGERPGLDQWLKLHYIPVGAPAWGPTADTLEDVTAEFGISSLARRLGEKEIADRFAKRAEYWRNLWNPHATPEGGYFQNRNADGTWALVKDDNDKAAHPFVPSTEDGFVEGTAAQYVWMVPFNVRGLFDVMGGNQKATARLDAFFYDAKGAPAVTNAGPLHAELNNEPSIETPWLYDFAGQPWKTQQLVQTVLAHVWKNAPDGIPGNDDLGEMSSWAVFASLGLYPEIPGRAELLLGSPIFTKAVVHRAAGDIIIHAPAANPEALYVTALKVDGKAQTKPWLPETFALHGGTLDFDLSATPNKSWGANPKDQPPSF</sequence>